<gene>
    <name evidence="2" type="ORF">SEMRO_922_G220460.1</name>
</gene>
<sequence length="195" mass="21966">MFLKTLFSFLLLVVAFCAAQDRDTMHDIQVGMQGLKEAAKDPAMLAQLIRDMQDPELMAEAQKMMNNPEYKKKMAELTKDKAFQESIKKTTDSLKDPNAAAAAEAKMEHMLKVGNDQLKKNAGDQMKEAMNAMSNPEVMAQMQDMLKDPKFMQQIQAMTKDPNFKSYVDAVQDMVKDPAMKAKFEQVGQKVKASM</sequence>
<dbReference type="Gene3D" id="1.10.260.100">
    <property type="match status" value="1"/>
</dbReference>
<comment type="caution">
    <text evidence="2">The sequence shown here is derived from an EMBL/GenBank/DDBJ whole genome shotgun (WGS) entry which is preliminary data.</text>
</comment>
<evidence type="ECO:0000256" key="1">
    <source>
        <dbReference type="SAM" id="SignalP"/>
    </source>
</evidence>
<dbReference type="Proteomes" id="UP001153069">
    <property type="component" value="Unassembled WGS sequence"/>
</dbReference>
<dbReference type="OrthoDB" id="192090at2759"/>
<organism evidence="2 3">
    <name type="scientific">Seminavis robusta</name>
    <dbReference type="NCBI Taxonomy" id="568900"/>
    <lineage>
        <taxon>Eukaryota</taxon>
        <taxon>Sar</taxon>
        <taxon>Stramenopiles</taxon>
        <taxon>Ochrophyta</taxon>
        <taxon>Bacillariophyta</taxon>
        <taxon>Bacillariophyceae</taxon>
        <taxon>Bacillariophycidae</taxon>
        <taxon>Naviculales</taxon>
        <taxon>Naviculaceae</taxon>
        <taxon>Seminavis</taxon>
    </lineage>
</organism>
<keyword evidence="1" id="KW-0732">Signal</keyword>
<dbReference type="EMBL" id="CAICTM010000920">
    <property type="protein sequence ID" value="CAB9518292.1"/>
    <property type="molecule type" value="Genomic_DNA"/>
</dbReference>
<name>A0A9N8HMP7_9STRA</name>
<keyword evidence="3" id="KW-1185">Reference proteome</keyword>
<dbReference type="AlphaFoldDB" id="A0A9N8HMP7"/>
<protein>
    <submittedName>
        <fullName evidence="2">Uncharacterized protein</fullName>
    </submittedName>
</protein>
<evidence type="ECO:0000313" key="3">
    <source>
        <dbReference type="Proteomes" id="UP001153069"/>
    </source>
</evidence>
<proteinExistence type="predicted"/>
<reference evidence="2" key="1">
    <citation type="submission" date="2020-06" db="EMBL/GenBank/DDBJ databases">
        <authorList>
            <consortium name="Plant Systems Biology data submission"/>
        </authorList>
    </citation>
    <scope>NUCLEOTIDE SEQUENCE</scope>
    <source>
        <strain evidence="2">D6</strain>
    </source>
</reference>
<feature type="signal peptide" evidence="1">
    <location>
        <begin position="1"/>
        <end position="19"/>
    </location>
</feature>
<feature type="chain" id="PRO_5040363308" evidence="1">
    <location>
        <begin position="20"/>
        <end position="195"/>
    </location>
</feature>
<evidence type="ECO:0000313" key="2">
    <source>
        <dbReference type="EMBL" id="CAB9518292.1"/>
    </source>
</evidence>
<accession>A0A9N8HMP7</accession>